<dbReference type="EMBL" id="JAQQWN010000005">
    <property type="protein sequence ID" value="KAK8084507.1"/>
    <property type="molecule type" value="Genomic_DNA"/>
</dbReference>
<proteinExistence type="predicted"/>
<dbReference type="PANTHER" id="PTHR34502:SF3">
    <property type="entry name" value="DUF6594 DOMAIN-CONTAINING PROTEIN"/>
    <property type="match status" value="1"/>
</dbReference>
<feature type="transmembrane region" description="Helical" evidence="1">
    <location>
        <begin position="47"/>
        <end position="67"/>
    </location>
</feature>
<keyword evidence="1" id="KW-0812">Transmembrane</keyword>
<accession>A0ABR1WLZ5</accession>
<dbReference type="Pfam" id="PF20237">
    <property type="entry name" value="DUF6594"/>
    <property type="match status" value="1"/>
</dbReference>
<reference evidence="3 4" key="1">
    <citation type="submission" date="2023-01" db="EMBL/GenBank/DDBJ databases">
        <title>Analysis of 21 Apiospora genomes using comparative genomics revels a genus with tremendous synthesis potential of carbohydrate active enzymes and secondary metabolites.</title>
        <authorList>
            <person name="Sorensen T."/>
        </authorList>
    </citation>
    <scope>NUCLEOTIDE SEQUENCE [LARGE SCALE GENOMIC DNA]</scope>
    <source>
        <strain evidence="3 4">CBS 114990</strain>
    </source>
</reference>
<feature type="domain" description="DUF6594" evidence="2">
    <location>
        <begin position="1"/>
        <end position="59"/>
    </location>
</feature>
<dbReference type="GeneID" id="92043153"/>
<dbReference type="InterPro" id="IPR046529">
    <property type="entry name" value="DUF6594"/>
</dbReference>
<dbReference type="PANTHER" id="PTHR34502">
    <property type="entry name" value="DUF6594 DOMAIN-CONTAINING PROTEIN-RELATED"/>
    <property type="match status" value="1"/>
</dbReference>
<keyword evidence="4" id="KW-1185">Reference proteome</keyword>
<dbReference type="RefSeq" id="XP_066669016.1">
    <property type="nucleotide sequence ID" value="XM_066810093.1"/>
</dbReference>
<protein>
    <recommendedName>
        <fullName evidence="2">DUF6594 domain-containing protein</fullName>
    </recommendedName>
</protein>
<feature type="transmembrane region" description="Helical" evidence="1">
    <location>
        <begin position="20"/>
        <end position="40"/>
    </location>
</feature>
<gene>
    <name evidence="3" type="ORF">PG997_005778</name>
</gene>
<evidence type="ECO:0000256" key="1">
    <source>
        <dbReference type="SAM" id="Phobius"/>
    </source>
</evidence>
<dbReference type="Proteomes" id="UP001433268">
    <property type="component" value="Unassembled WGS sequence"/>
</dbReference>
<comment type="caution">
    <text evidence="3">The sequence shown here is derived from an EMBL/GenBank/DDBJ whole genome shotgun (WGS) entry which is preliminary data.</text>
</comment>
<organism evidence="3 4">
    <name type="scientific">Apiospora hydei</name>
    <dbReference type="NCBI Taxonomy" id="1337664"/>
    <lineage>
        <taxon>Eukaryota</taxon>
        <taxon>Fungi</taxon>
        <taxon>Dikarya</taxon>
        <taxon>Ascomycota</taxon>
        <taxon>Pezizomycotina</taxon>
        <taxon>Sordariomycetes</taxon>
        <taxon>Xylariomycetidae</taxon>
        <taxon>Amphisphaeriales</taxon>
        <taxon>Apiosporaceae</taxon>
        <taxon>Apiospora</taxon>
    </lineage>
</organism>
<sequence>MLLIAPIFALYHMASSYPALTLGLIVLFTFVFAGAILLMTQARRADIFVACAAYATVLVVFVSGDFVGGSQGT</sequence>
<keyword evidence="1" id="KW-0472">Membrane</keyword>
<evidence type="ECO:0000313" key="3">
    <source>
        <dbReference type="EMBL" id="KAK8084507.1"/>
    </source>
</evidence>
<evidence type="ECO:0000313" key="4">
    <source>
        <dbReference type="Proteomes" id="UP001433268"/>
    </source>
</evidence>
<name>A0ABR1WLZ5_9PEZI</name>
<evidence type="ECO:0000259" key="2">
    <source>
        <dbReference type="Pfam" id="PF20237"/>
    </source>
</evidence>
<keyword evidence="1" id="KW-1133">Transmembrane helix</keyword>